<sequence length="182" mass="19006">MSWHGRAQDTGTAGDHGPGERAVDVRTFRELMSGFPSGVAVVTAVDDDGAPRGMTCTSLCSVGLCPPTLLVCLDNRSGTLRAAVSRGAFAVNLLHTGGRRAASVFGRPGPGPFADVDWEPVGPHGLPRLVSDAHTTAACRVLRTVPGGDHTVVLGAVEQVATADEARPLLYGRRRYATWPAP</sequence>
<accession>A0ABW2WM01</accession>
<name>A0ABW2WM01_9ACTN</name>
<dbReference type="Gene3D" id="2.30.110.10">
    <property type="entry name" value="Electron Transport, Fmn-binding Protein, Chain A"/>
    <property type="match status" value="1"/>
</dbReference>
<dbReference type="Proteomes" id="UP001597023">
    <property type="component" value="Unassembled WGS sequence"/>
</dbReference>
<reference evidence="5" key="1">
    <citation type="journal article" date="2019" name="Int. J. Syst. Evol. Microbiol.">
        <title>The Global Catalogue of Microorganisms (GCM) 10K type strain sequencing project: providing services to taxonomists for standard genome sequencing and annotation.</title>
        <authorList>
            <consortium name="The Broad Institute Genomics Platform"/>
            <consortium name="The Broad Institute Genome Sequencing Center for Infectious Disease"/>
            <person name="Wu L."/>
            <person name="Ma J."/>
        </authorList>
    </citation>
    <scope>NUCLEOTIDE SEQUENCE [LARGE SCALE GENOMIC DNA]</scope>
    <source>
        <strain evidence="5">CGMCC 4.7400</strain>
    </source>
</reference>
<evidence type="ECO:0000256" key="1">
    <source>
        <dbReference type="ARBA" id="ARBA00023002"/>
    </source>
</evidence>
<evidence type="ECO:0000313" key="5">
    <source>
        <dbReference type="Proteomes" id="UP001597023"/>
    </source>
</evidence>
<dbReference type="Pfam" id="PF01613">
    <property type="entry name" value="Flavin_Reduct"/>
    <property type="match status" value="1"/>
</dbReference>
<dbReference type="SMART" id="SM00903">
    <property type="entry name" value="Flavin_Reduct"/>
    <property type="match status" value="1"/>
</dbReference>
<evidence type="ECO:0000313" key="4">
    <source>
        <dbReference type="EMBL" id="MFD0319158.1"/>
    </source>
</evidence>
<dbReference type="PANTHER" id="PTHR30466">
    <property type="entry name" value="FLAVIN REDUCTASE"/>
    <property type="match status" value="1"/>
</dbReference>
<protein>
    <submittedName>
        <fullName evidence="4">Flavin reductase family protein</fullName>
        <ecNumber evidence="4">1.-.-.-</ecNumber>
    </submittedName>
</protein>
<keyword evidence="5" id="KW-1185">Reference proteome</keyword>
<feature type="region of interest" description="Disordered" evidence="2">
    <location>
        <begin position="1"/>
        <end position="20"/>
    </location>
</feature>
<dbReference type="EC" id="1.-.-.-" evidence="4"/>
<dbReference type="InterPro" id="IPR012349">
    <property type="entry name" value="Split_barrel_FMN-bd"/>
</dbReference>
<dbReference type="PANTHER" id="PTHR30466:SF1">
    <property type="entry name" value="FMN REDUCTASE (NADH) RUTF"/>
    <property type="match status" value="1"/>
</dbReference>
<dbReference type="RefSeq" id="WP_381617354.1">
    <property type="nucleotide sequence ID" value="NZ_JBHTEB010000001.1"/>
</dbReference>
<dbReference type="EMBL" id="JBHTEB010000001">
    <property type="protein sequence ID" value="MFD0319158.1"/>
    <property type="molecule type" value="Genomic_DNA"/>
</dbReference>
<evidence type="ECO:0000259" key="3">
    <source>
        <dbReference type="SMART" id="SM00903"/>
    </source>
</evidence>
<dbReference type="InterPro" id="IPR002563">
    <property type="entry name" value="Flavin_Rdtase-like_dom"/>
</dbReference>
<organism evidence="4 5">
    <name type="scientific">Streptomyces flavalbus</name>
    <dbReference type="NCBI Taxonomy" id="2665155"/>
    <lineage>
        <taxon>Bacteria</taxon>
        <taxon>Bacillati</taxon>
        <taxon>Actinomycetota</taxon>
        <taxon>Actinomycetes</taxon>
        <taxon>Kitasatosporales</taxon>
        <taxon>Streptomycetaceae</taxon>
        <taxon>Streptomyces</taxon>
    </lineage>
</organism>
<evidence type="ECO:0000256" key="2">
    <source>
        <dbReference type="SAM" id="MobiDB-lite"/>
    </source>
</evidence>
<dbReference type="GO" id="GO:0016491">
    <property type="term" value="F:oxidoreductase activity"/>
    <property type="evidence" value="ECO:0007669"/>
    <property type="project" value="UniProtKB-KW"/>
</dbReference>
<proteinExistence type="predicted"/>
<dbReference type="SUPFAM" id="SSF50475">
    <property type="entry name" value="FMN-binding split barrel"/>
    <property type="match status" value="1"/>
</dbReference>
<keyword evidence="1 4" id="KW-0560">Oxidoreductase</keyword>
<feature type="domain" description="Flavin reductase like" evidence="3">
    <location>
        <begin position="32"/>
        <end position="178"/>
    </location>
</feature>
<dbReference type="InterPro" id="IPR050268">
    <property type="entry name" value="NADH-dep_flavin_reductase"/>
</dbReference>
<comment type="caution">
    <text evidence="4">The sequence shown here is derived from an EMBL/GenBank/DDBJ whole genome shotgun (WGS) entry which is preliminary data.</text>
</comment>
<gene>
    <name evidence="4" type="ORF">ACFQZ6_34075</name>
</gene>